<comment type="caution">
    <text evidence="1">The sequence shown here is derived from an EMBL/GenBank/DDBJ whole genome shotgun (WGS) entry which is preliminary data.</text>
</comment>
<reference evidence="1" key="1">
    <citation type="submission" date="2020-05" db="EMBL/GenBank/DDBJ databases">
        <title>WGS assembly of Panicum virgatum.</title>
        <authorList>
            <person name="Lovell J.T."/>
            <person name="Jenkins J."/>
            <person name="Shu S."/>
            <person name="Juenger T.E."/>
            <person name="Schmutz J."/>
        </authorList>
    </citation>
    <scope>NUCLEOTIDE SEQUENCE</scope>
    <source>
        <strain evidence="1">AP13</strain>
    </source>
</reference>
<sequence>MDSNMVLLEAACNLSSSDLTICENRIFSMIETAEVNPIIKGLKFGPKRVSSTLAAMLLYQVE</sequence>
<gene>
    <name evidence="1" type="ORF">PVAP13_7KG161700</name>
</gene>
<accession>A0A8T0QBI9</accession>
<evidence type="ECO:0000313" key="2">
    <source>
        <dbReference type="Proteomes" id="UP000823388"/>
    </source>
</evidence>
<name>A0A8T0QBI9_PANVG</name>
<organism evidence="1 2">
    <name type="scientific">Panicum virgatum</name>
    <name type="common">Blackwell switchgrass</name>
    <dbReference type="NCBI Taxonomy" id="38727"/>
    <lineage>
        <taxon>Eukaryota</taxon>
        <taxon>Viridiplantae</taxon>
        <taxon>Streptophyta</taxon>
        <taxon>Embryophyta</taxon>
        <taxon>Tracheophyta</taxon>
        <taxon>Spermatophyta</taxon>
        <taxon>Magnoliopsida</taxon>
        <taxon>Liliopsida</taxon>
        <taxon>Poales</taxon>
        <taxon>Poaceae</taxon>
        <taxon>PACMAD clade</taxon>
        <taxon>Panicoideae</taxon>
        <taxon>Panicodae</taxon>
        <taxon>Paniceae</taxon>
        <taxon>Panicinae</taxon>
        <taxon>Panicum</taxon>
        <taxon>Panicum sect. Hiantes</taxon>
    </lineage>
</organism>
<protein>
    <submittedName>
        <fullName evidence="1">Uncharacterized protein</fullName>
    </submittedName>
</protein>
<keyword evidence="2" id="KW-1185">Reference proteome</keyword>
<dbReference type="EMBL" id="CM029049">
    <property type="protein sequence ID" value="KAG2572231.1"/>
    <property type="molecule type" value="Genomic_DNA"/>
</dbReference>
<evidence type="ECO:0000313" key="1">
    <source>
        <dbReference type="EMBL" id="KAG2572231.1"/>
    </source>
</evidence>
<dbReference type="AlphaFoldDB" id="A0A8T0QBI9"/>
<proteinExistence type="predicted"/>
<dbReference type="Proteomes" id="UP000823388">
    <property type="component" value="Chromosome 7K"/>
</dbReference>